<keyword evidence="3" id="KW-0328">Glycosyltransferase</keyword>
<dbReference type="InterPro" id="IPR001296">
    <property type="entry name" value="Glyco_trans_1"/>
</dbReference>
<name>A0A173UND2_9FIRM</name>
<dbReference type="PANTHER" id="PTHR45947">
    <property type="entry name" value="SULFOQUINOVOSYL TRANSFERASE SQD2"/>
    <property type="match status" value="1"/>
</dbReference>
<evidence type="ECO:0000313" key="3">
    <source>
        <dbReference type="EMBL" id="CUN15098.1"/>
    </source>
</evidence>
<feature type="domain" description="Glycosyltransferase subfamily 4-like N-terminal" evidence="2">
    <location>
        <begin position="15"/>
        <end position="178"/>
    </location>
</feature>
<reference evidence="3 4" key="1">
    <citation type="submission" date="2015-09" db="EMBL/GenBank/DDBJ databases">
        <authorList>
            <consortium name="Pathogen Informatics"/>
        </authorList>
    </citation>
    <scope>NUCLEOTIDE SEQUENCE [LARGE SCALE GENOMIC DNA]</scope>
    <source>
        <strain evidence="3 4">2789STDY5608863</strain>
    </source>
</reference>
<dbReference type="Proteomes" id="UP000095495">
    <property type="component" value="Unassembled WGS sequence"/>
</dbReference>
<evidence type="ECO:0000313" key="4">
    <source>
        <dbReference type="Proteomes" id="UP000095495"/>
    </source>
</evidence>
<dbReference type="RefSeq" id="WP_055263911.1">
    <property type="nucleotide sequence ID" value="NZ_CYXV01000015.1"/>
</dbReference>
<evidence type="ECO:0000259" key="2">
    <source>
        <dbReference type="Pfam" id="PF13439"/>
    </source>
</evidence>
<dbReference type="AlphaFoldDB" id="A0A173UND2"/>
<proteinExistence type="predicted"/>
<dbReference type="Pfam" id="PF13439">
    <property type="entry name" value="Glyco_transf_4"/>
    <property type="match status" value="1"/>
</dbReference>
<dbReference type="InterPro" id="IPR050194">
    <property type="entry name" value="Glycosyltransferase_grp1"/>
</dbReference>
<dbReference type="SUPFAM" id="SSF53756">
    <property type="entry name" value="UDP-Glycosyltransferase/glycogen phosphorylase"/>
    <property type="match status" value="1"/>
</dbReference>
<organism evidence="3 4">
    <name type="scientific">Roseburia faecis</name>
    <dbReference type="NCBI Taxonomy" id="301302"/>
    <lineage>
        <taxon>Bacteria</taxon>
        <taxon>Bacillati</taxon>
        <taxon>Bacillota</taxon>
        <taxon>Clostridia</taxon>
        <taxon>Lachnospirales</taxon>
        <taxon>Lachnospiraceae</taxon>
        <taxon>Roseburia</taxon>
    </lineage>
</organism>
<dbReference type="Gene3D" id="3.40.50.2000">
    <property type="entry name" value="Glycogen Phosphorylase B"/>
    <property type="match status" value="2"/>
</dbReference>
<dbReference type="EC" id="2.4.1.57" evidence="3"/>
<dbReference type="GO" id="GO:0016757">
    <property type="term" value="F:glycosyltransferase activity"/>
    <property type="evidence" value="ECO:0007669"/>
    <property type="project" value="UniProtKB-KW"/>
</dbReference>
<dbReference type="EMBL" id="CYXV01000015">
    <property type="protein sequence ID" value="CUN15098.1"/>
    <property type="molecule type" value="Genomic_DNA"/>
</dbReference>
<feature type="domain" description="Glycosyl transferase family 1" evidence="1">
    <location>
        <begin position="190"/>
        <end position="353"/>
    </location>
</feature>
<gene>
    <name evidence="3" type="primary">pimA</name>
    <name evidence="3" type="ORF">ERS852420_03042</name>
</gene>
<protein>
    <submittedName>
        <fullName evidence="3">GDP-mannose-dependent alpha-(1-2)-phosphatidylinositol mannosyltransferase</fullName>
        <ecNumber evidence="3">2.4.1.57</ecNumber>
    </submittedName>
</protein>
<dbReference type="PANTHER" id="PTHR45947:SF14">
    <property type="entry name" value="SLL1723 PROTEIN"/>
    <property type="match status" value="1"/>
</dbReference>
<keyword evidence="3" id="KW-0808">Transferase</keyword>
<sequence length="374" mass="42426">MKKILHISKYYYPFFGGTEQIARDVVLALKGEYEQKVIAFNDGKDDRTDTVDGIEVIKCGCFAKIAAQSLSTSYGKHLHQVMKDFQPDIVVFHYPNPFVAALLLRELKTTKAKLVVYWHLDIIRQKYLRVLFASQNRRLLECAVKVIATSPNYIEGSQWLQSVKEKCVVVPNCINVERMSVTDDIQKRAEEIRTKNSGKTICVAVGRHTEYKGFTYLIQASKLLDGRFLIYITGTGELTEKLHEEANDDKKVVFTGRIDDMELKALILASDIFCFPSITKNEAFGLALAEGMYYGKPAVTFTIPGSGVNYVSINGETGIEVENRNVKKYAEAMKKLADDAELREKYGDAGRKRVEENFLSTQFCENARRMFSRL</sequence>
<accession>A0A173UND2</accession>
<dbReference type="Pfam" id="PF00534">
    <property type="entry name" value="Glycos_transf_1"/>
    <property type="match status" value="1"/>
</dbReference>
<evidence type="ECO:0000259" key="1">
    <source>
        <dbReference type="Pfam" id="PF00534"/>
    </source>
</evidence>
<dbReference type="InterPro" id="IPR028098">
    <property type="entry name" value="Glyco_trans_4-like_N"/>
</dbReference>